<evidence type="ECO:0000256" key="1">
    <source>
        <dbReference type="ARBA" id="ARBA00038283"/>
    </source>
</evidence>
<evidence type="ECO:0000259" key="2">
    <source>
        <dbReference type="Pfam" id="PF01051"/>
    </source>
</evidence>
<evidence type="ECO:0000313" key="4">
    <source>
        <dbReference type="Proteomes" id="UP000027309"/>
    </source>
</evidence>
<protein>
    <submittedName>
        <fullName evidence="3">Initiator Replication family protein</fullName>
    </submittedName>
</protein>
<dbReference type="Pfam" id="PF01051">
    <property type="entry name" value="Rep3_N"/>
    <property type="match status" value="1"/>
</dbReference>
<dbReference type="RefSeq" id="WP_032000498.1">
    <property type="nucleotide sequence ID" value="NZ_JMOA01000244.1"/>
</dbReference>
<dbReference type="Gene3D" id="1.10.10.10">
    <property type="entry name" value="Winged helix-like DNA-binding domain superfamily/Winged helix DNA-binding domain"/>
    <property type="match status" value="1"/>
</dbReference>
<feature type="domain" description="Initiator Rep protein WH1" evidence="2">
    <location>
        <begin position="1"/>
        <end position="123"/>
    </location>
</feature>
<dbReference type="InterPro" id="IPR036390">
    <property type="entry name" value="WH_DNA-bd_sf"/>
</dbReference>
<proteinExistence type="inferred from homology"/>
<dbReference type="GO" id="GO:0006270">
    <property type="term" value="P:DNA replication initiation"/>
    <property type="evidence" value="ECO:0007669"/>
    <property type="project" value="InterPro"/>
</dbReference>
<organism evidence="3 4">
    <name type="scientific">Acinetobacter baumannii 1499986</name>
    <dbReference type="NCBI Taxonomy" id="1310673"/>
    <lineage>
        <taxon>Bacteria</taxon>
        <taxon>Pseudomonadati</taxon>
        <taxon>Pseudomonadota</taxon>
        <taxon>Gammaproteobacteria</taxon>
        <taxon>Moraxellales</taxon>
        <taxon>Moraxellaceae</taxon>
        <taxon>Acinetobacter</taxon>
        <taxon>Acinetobacter calcoaceticus/baumannii complex</taxon>
    </lineage>
</organism>
<comment type="caution">
    <text evidence="3">The sequence shown here is derived from an EMBL/GenBank/DDBJ whole genome shotgun (WGS) entry which is preliminary data.</text>
</comment>
<dbReference type="EMBL" id="JMOA01000244">
    <property type="protein sequence ID" value="KCX92583.1"/>
    <property type="molecule type" value="Genomic_DNA"/>
</dbReference>
<dbReference type="Proteomes" id="UP000027309">
    <property type="component" value="Unassembled WGS sequence"/>
</dbReference>
<dbReference type="GO" id="GO:0003887">
    <property type="term" value="F:DNA-directed DNA polymerase activity"/>
    <property type="evidence" value="ECO:0007669"/>
    <property type="project" value="InterPro"/>
</dbReference>
<dbReference type="InterPro" id="IPR000525">
    <property type="entry name" value="Initiator_Rep_WH1"/>
</dbReference>
<evidence type="ECO:0000313" key="3">
    <source>
        <dbReference type="EMBL" id="KCX92583.1"/>
    </source>
</evidence>
<dbReference type="AlphaFoldDB" id="A0A836LS04"/>
<name>A0A836LS04_ACIBA</name>
<gene>
    <name evidence="3" type="ORF">J572_4282</name>
</gene>
<feature type="non-terminal residue" evidence="3">
    <location>
        <position position="127"/>
    </location>
</feature>
<reference evidence="3 4" key="1">
    <citation type="submission" date="2014-04" db="EMBL/GenBank/DDBJ databases">
        <title>Comparative genomics and transcriptomics to identify genetic mechanisms underlying the emergence of carbapenem resistant Acinetobacter baumannii (CRAb).</title>
        <authorList>
            <person name="Harris A.D."/>
            <person name="Johnson K.J."/>
            <person name="George J."/>
            <person name="Nadendla S."/>
            <person name="Daugherty S.C."/>
            <person name="Parankush S."/>
            <person name="Sadzewicz L."/>
            <person name="Tallon L."/>
            <person name="Sengamalay N."/>
            <person name="Hazen T.H."/>
            <person name="Rasko D.A."/>
        </authorList>
    </citation>
    <scope>NUCLEOTIDE SEQUENCE [LARGE SCALE GENOMIC DNA]</scope>
    <source>
        <strain evidence="3 4">1499986</strain>
    </source>
</reference>
<accession>A0A836LS04</accession>
<feature type="non-terminal residue" evidence="3">
    <location>
        <position position="1"/>
    </location>
</feature>
<dbReference type="SUPFAM" id="SSF46785">
    <property type="entry name" value="Winged helix' DNA-binding domain"/>
    <property type="match status" value="1"/>
</dbReference>
<sequence>RLILLAIVEARESGKGINANDPLEVHADSYINQFGVHRNTAYQALKDACKDLFARQFSYQEKKANGNIRNVMSRWVSQIAYNDNEATVDLIFAPAVVPFITRLEEQFTKYELKQVSSLSSAYANKIK</sequence>
<dbReference type="InterPro" id="IPR036388">
    <property type="entry name" value="WH-like_DNA-bd_sf"/>
</dbReference>
<comment type="similarity">
    <text evidence="1">Belongs to the initiator RepB protein family.</text>
</comment>